<dbReference type="InterPro" id="IPR000504">
    <property type="entry name" value="RRM_dom"/>
</dbReference>
<dbReference type="PANTHER" id="PTHR45880">
    <property type="entry name" value="RNA-BINDING MOTIF PROTEIN, X-LINKED 2"/>
    <property type="match status" value="1"/>
</dbReference>
<evidence type="ECO:0000256" key="3">
    <source>
        <dbReference type="SAM" id="MobiDB-lite"/>
    </source>
</evidence>
<proteinExistence type="predicted"/>
<name>A0A8J2LGL2_9HEXA</name>
<evidence type="ECO:0000313" key="5">
    <source>
        <dbReference type="EMBL" id="CAG7830407.1"/>
    </source>
</evidence>
<dbReference type="InterPro" id="IPR045844">
    <property type="entry name" value="RRM_Ist3-like"/>
</dbReference>
<organism evidence="5 6">
    <name type="scientific">Allacma fusca</name>
    <dbReference type="NCBI Taxonomy" id="39272"/>
    <lineage>
        <taxon>Eukaryota</taxon>
        <taxon>Metazoa</taxon>
        <taxon>Ecdysozoa</taxon>
        <taxon>Arthropoda</taxon>
        <taxon>Hexapoda</taxon>
        <taxon>Collembola</taxon>
        <taxon>Symphypleona</taxon>
        <taxon>Sminthuridae</taxon>
        <taxon>Allacma</taxon>
    </lineage>
</organism>
<keyword evidence="6" id="KW-1185">Reference proteome</keyword>
<reference evidence="5" key="1">
    <citation type="submission" date="2021-06" db="EMBL/GenBank/DDBJ databases">
        <authorList>
            <person name="Hodson N. C."/>
            <person name="Mongue J. A."/>
            <person name="Jaron S. K."/>
        </authorList>
    </citation>
    <scope>NUCLEOTIDE SEQUENCE</scope>
</reference>
<gene>
    <name evidence="5" type="ORF">AFUS01_LOCUS40212</name>
</gene>
<dbReference type="GO" id="GO:0071011">
    <property type="term" value="C:precatalytic spliceosome"/>
    <property type="evidence" value="ECO:0007669"/>
    <property type="project" value="TreeGrafter"/>
</dbReference>
<dbReference type="PANTHER" id="PTHR45880:SF1">
    <property type="entry name" value="RNA-BINDING MOTIF PROTEIN, X-LINKED 2"/>
    <property type="match status" value="1"/>
</dbReference>
<dbReference type="GO" id="GO:0000398">
    <property type="term" value="P:mRNA splicing, via spliceosome"/>
    <property type="evidence" value="ECO:0007669"/>
    <property type="project" value="InterPro"/>
</dbReference>
<dbReference type="FunFam" id="3.30.70.330:FF:000962">
    <property type="entry name" value="RBMX2 ortholog"/>
    <property type="match status" value="1"/>
</dbReference>
<dbReference type="CDD" id="cd12411">
    <property type="entry name" value="RRM_ist3_like"/>
    <property type="match status" value="1"/>
</dbReference>
<dbReference type="InterPro" id="IPR051847">
    <property type="entry name" value="RNA_proc/Spliceosome_comp"/>
</dbReference>
<evidence type="ECO:0000256" key="2">
    <source>
        <dbReference type="PROSITE-ProRule" id="PRU00176"/>
    </source>
</evidence>
<dbReference type="OrthoDB" id="2573941at2759"/>
<dbReference type="Proteomes" id="UP000708208">
    <property type="component" value="Unassembled WGS sequence"/>
</dbReference>
<sequence length="297" mass="33762">MNPLTNVRNVKKLSQRELEGHHGKTSWHDEYKDSAWIFIGGMPYDLSEGDVLTVFSQWGEIVNINMVRDKATGKFKGFGFICYENQRSTVLAVDNFNGIKILGRTIRVDHVKDYKPPKDTDKLDDITRQLYEQGCAPKVAENPNSKVVGGYKLLDEEEEEERDDGLGTHSVLKGISDSSKSRENAHVPLSVSDTSNGRKGKHHVEEKQSQKSKSDSRKDKDDSKNLKRSHKSKKSKKKHSRTKEMKKKKKKHRKHSSSESSSSSDTSDSDSDSSPDRRRKSSSKRDSSPNSKKRRRD</sequence>
<dbReference type="Pfam" id="PF00076">
    <property type="entry name" value="RRM_1"/>
    <property type="match status" value="1"/>
</dbReference>
<dbReference type="PROSITE" id="PS50102">
    <property type="entry name" value="RRM"/>
    <property type="match status" value="1"/>
</dbReference>
<evidence type="ECO:0000259" key="4">
    <source>
        <dbReference type="PROSITE" id="PS50102"/>
    </source>
</evidence>
<dbReference type="GO" id="GO:0071013">
    <property type="term" value="C:catalytic step 2 spliceosome"/>
    <property type="evidence" value="ECO:0007669"/>
    <property type="project" value="TreeGrafter"/>
</dbReference>
<comment type="caution">
    <text evidence="5">The sequence shown here is derived from an EMBL/GenBank/DDBJ whole genome shotgun (WGS) entry which is preliminary data.</text>
</comment>
<feature type="compositionally biased region" description="Basic residues" evidence="3">
    <location>
        <begin position="226"/>
        <end position="255"/>
    </location>
</feature>
<evidence type="ECO:0000256" key="1">
    <source>
        <dbReference type="ARBA" id="ARBA00022884"/>
    </source>
</evidence>
<keyword evidence="1 2" id="KW-0694">RNA-binding</keyword>
<feature type="compositionally biased region" description="Basic and acidic residues" evidence="3">
    <location>
        <begin position="203"/>
        <end position="225"/>
    </location>
</feature>
<dbReference type="GO" id="GO:0003723">
    <property type="term" value="F:RNA binding"/>
    <property type="evidence" value="ECO:0007669"/>
    <property type="project" value="UniProtKB-UniRule"/>
</dbReference>
<dbReference type="SMART" id="SM00360">
    <property type="entry name" value="RRM"/>
    <property type="match status" value="1"/>
</dbReference>
<dbReference type="AlphaFoldDB" id="A0A8J2LGL2"/>
<protein>
    <recommendedName>
        <fullName evidence="4">RRM domain-containing protein</fullName>
    </recommendedName>
</protein>
<accession>A0A8J2LGL2</accession>
<dbReference type="EMBL" id="CAJVCH010555729">
    <property type="protein sequence ID" value="CAG7830407.1"/>
    <property type="molecule type" value="Genomic_DNA"/>
</dbReference>
<evidence type="ECO:0000313" key="6">
    <source>
        <dbReference type="Proteomes" id="UP000708208"/>
    </source>
</evidence>
<feature type="region of interest" description="Disordered" evidence="3">
    <location>
        <begin position="158"/>
        <end position="297"/>
    </location>
</feature>
<feature type="domain" description="RRM" evidence="4">
    <location>
        <begin position="35"/>
        <end position="113"/>
    </location>
</feature>
<dbReference type="GO" id="GO:0005686">
    <property type="term" value="C:U2 snRNP"/>
    <property type="evidence" value="ECO:0007669"/>
    <property type="project" value="TreeGrafter"/>
</dbReference>